<dbReference type="EMBL" id="JXSL01000030">
    <property type="protein sequence ID" value="KIL97197.1"/>
    <property type="molecule type" value="Genomic_DNA"/>
</dbReference>
<evidence type="ECO:0000313" key="1">
    <source>
        <dbReference type="EMBL" id="KIL97197.1"/>
    </source>
</evidence>
<dbReference type="STRING" id="272627.CCC_00258"/>
<dbReference type="InterPro" id="IPR010845">
    <property type="entry name" value="FlaF"/>
</dbReference>
<dbReference type="GO" id="GO:0044781">
    <property type="term" value="P:bacterial-type flagellum organization"/>
    <property type="evidence" value="ECO:0007669"/>
    <property type="project" value="InterPro"/>
</dbReference>
<sequence>MSQPIQIESLKIGEQDAFGLVEAAITLDQSRGDKARLAAALDHNLQLWVAIRTLVTDTNSGLPDAVKTNLTRLSDFVADTTLKKGVDISDNTITTLVNVNLQISEGLLESANRS</sequence>
<organism evidence="1 2">
    <name type="scientific">Paramagnetospirillum magnetotacticum MS-1</name>
    <dbReference type="NCBI Taxonomy" id="272627"/>
    <lineage>
        <taxon>Bacteria</taxon>
        <taxon>Pseudomonadati</taxon>
        <taxon>Pseudomonadota</taxon>
        <taxon>Alphaproteobacteria</taxon>
        <taxon>Rhodospirillales</taxon>
        <taxon>Magnetospirillaceae</taxon>
        <taxon>Paramagnetospirillum</taxon>
    </lineage>
</organism>
<reference evidence="1 2" key="1">
    <citation type="submission" date="2015-01" db="EMBL/GenBank/DDBJ databases">
        <title>Genome Sequence of Magnetospirillum magnetotacticum Strain MS-1.</title>
        <authorList>
            <person name="Marinov G.K."/>
            <person name="Smalley M.D."/>
            <person name="DeSalvo G."/>
        </authorList>
    </citation>
    <scope>NUCLEOTIDE SEQUENCE [LARGE SCALE GENOMIC DNA]</scope>
    <source>
        <strain evidence="1 2">MS-1</strain>
    </source>
</reference>
<proteinExistence type="predicted"/>
<evidence type="ECO:0000313" key="2">
    <source>
        <dbReference type="Proteomes" id="UP000031971"/>
    </source>
</evidence>
<name>A0A0C2U6V8_PARME</name>
<dbReference type="RefSeq" id="WP_009871112.1">
    <property type="nucleotide sequence ID" value="NZ_JXSL01000030.1"/>
</dbReference>
<evidence type="ECO:0008006" key="3">
    <source>
        <dbReference type="Google" id="ProtNLM"/>
    </source>
</evidence>
<gene>
    <name evidence="1" type="ORF">CCC_00258</name>
</gene>
<comment type="caution">
    <text evidence="1">The sequence shown here is derived from an EMBL/GenBank/DDBJ whole genome shotgun (WGS) entry which is preliminary data.</text>
</comment>
<dbReference type="AlphaFoldDB" id="A0A0C2U6V8"/>
<keyword evidence="2" id="KW-1185">Reference proteome</keyword>
<dbReference type="Pfam" id="PF07309">
    <property type="entry name" value="FlaF"/>
    <property type="match status" value="1"/>
</dbReference>
<dbReference type="Proteomes" id="UP000031971">
    <property type="component" value="Unassembled WGS sequence"/>
</dbReference>
<protein>
    <recommendedName>
        <fullName evidence="3">Flagellar protein FlaF</fullName>
    </recommendedName>
</protein>
<dbReference type="OrthoDB" id="7358954at2"/>
<accession>A0A0C2U6V8</accession>